<accession>A0A2U1A513</accession>
<keyword evidence="2" id="KW-0812">Transmembrane</keyword>
<evidence type="ECO:0000313" key="10">
    <source>
        <dbReference type="Proteomes" id="UP000247772"/>
    </source>
</evidence>
<sequence length="78" mass="8255">MLSYAPFGYDAAWAAIKAMQAANSTKPSDYRAKLQASSFDGITGDIGFNTNGSLKNGSSTVYQVKNGQWVTVKTVSGL</sequence>
<evidence type="ECO:0000313" key="6">
    <source>
        <dbReference type="EMBL" id="MBB2927415.1"/>
    </source>
</evidence>
<evidence type="ECO:0000256" key="1">
    <source>
        <dbReference type="ARBA" id="ARBA00004370"/>
    </source>
</evidence>
<dbReference type="EMBL" id="JACHVZ010000020">
    <property type="protein sequence ID" value="MBB2931528.1"/>
    <property type="molecule type" value="Genomic_DNA"/>
</dbReference>
<reference evidence="8 10" key="1">
    <citation type="submission" date="2018-06" db="EMBL/GenBank/DDBJ databases">
        <title>Genomic Encyclopedia of Type Strains, Phase IV (KMG-V): Genome sequencing to study the core and pangenomes of soil and plant-associated prokaryotes.</title>
        <authorList>
            <person name="Whitman W."/>
        </authorList>
    </citation>
    <scope>NUCLEOTIDE SEQUENCE [LARGE SCALE GENOMIC DNA]</scope>
    <source>
        <strain evidence="8 10">SRCL-318</strain>
        <strain evidence="6 11">SRMrh-85</strain>
    </source>
</reference>
<comment type="caution">
    <text evidence="8">The sequence shown here is derived from an EMBL/GenBank/DDBJ whole genome shotgun (WGS) entry which is preliminary data.</text>
</comment>
<evidence type="ECO:0000256" key="4">
    <source>
        <dbReference type="ARBA" id="ARBA00023136"/>
    </source>
</evidence>
<dbReference type="PANTHER" id="PTHR30483:SF6">
    <property type="entry name" value="PERIPLASMIC BINDING PROTEIN OF ABC TRANSPORTER FOR NATURAL AMINO ACIDS"/>
    <property type="match status" value="1"/>
</dbReference>
<gene>
    <name evidence="9" type="ORF">C7410_106251</name>
    <name evidence="8" type="ORF">C7410_1391</name>
    <name evidence="6" type="ORF">FHX59_001835</name>
    <name evidence="7" type="ORF">FHX59_005999</name>
</gene>
<evidence type="ECO:0000256" key="3">
    <source>
        <dbReference type="ARBA" id="ARBA00022989"/>
    </source>
</evidence>
<evidence type="ECO:0000313" key="11">
    <source>
        <dbReference type="Proteomes" id="UP000533533"/>
    </source>
</evidence>
<name>A0A2U1A513_9BURK</name>
<dbReference type="SUPFAM" id="SSF53822">
    <property type="entry name" value="Periplasmic binding protein-like I"/>
    <property type="match status" value="1"/>
</dbReference>
<proteinExistence type="predicted"/>
<dbReference type="AlphaFoldDB" id="A0A2U1A513"/>
<keyword evidence="4" id="KW-0472">Membrane</keyword>
<feature type="domain" description="Receptor ligand binding region" evidence="5">
    <location>
        <begin position="3"/>
        <end position="65"/>
    </location>
</feature>
<dbReference type="Proteomes" id="UP000247772">
    <property type="component" value="Unassembled WGS sequence"/>
</dbReference>
<dbReference type="EMBL" id="QJSQ01000039">
    <property type="protein sequence ID" value="PYE14396.1"/>
    <property type="molecule type" value="Genomic_DNA"/>
</dbReference>
<dbReference type="PANTHER" id="PTHR30483">
    <property type="entry name" value="LEUCINE-SPECIFIC-BINDING PROTEIN"/>
    <property type="match status" value="1"/>
</dbReference>
<organism evidence="8 10">
    <name type="scientific">Paraburkholderia silvatlantica</name>
    <dbReference type="NCBI Taxonomy" id="321895"/>
    <lineage>
        <taxon>Bacteria</taxon>
        <taxon>Pseudomonadati</taxon>
        <taxon>Pseudomonadota</taxon>
        <taxon>Betaproteobacteria</taxon>
        <taxon>Burkholderiales</taxon>
        <taxon>Burkholderiaceae</taxon>
        <taxon>Paraburkholderia</taxon>
    </lineage>
</organism>
<dbReference type="Gene3D" id="3.40.50.2300">
    <property type="match status" value="1"/>
</dbReference>
<dbReference type="Pfam" id="PF01094">
    <property type="entry name" value="ANF_receptor"/>
    <property type="match status" value="1"/>
</dbReference>
<dbReference type="Proteomes" id="UP000533533">
    <property type="component" value="Unassembled WGS sequence"/>
</dbReference>
<dbReference type="InterPro" id="IPR001828">
    <property type="entry name" value="ANF_lig-bd_rcpt"/>
</dbReference>
<dbReference type="EMBL" id="QJSQ01000006">
    <property type="protein sequence ID" value="PYE24421.1"/>
    <property type="molecule type" value="Genomic_DNA"/>
</dbReference>
<evidence type="ECO:0000313" key="7">
    <source>
        <dbReference type="EMBL" id="MBB2931528.1"/>
    </source>
</evidence>
<comment type="subcellular location">
    <subcellularLocation>
        <location evidence="1">Membrane</location>
    </subcellularLocation>
</comment>
<evidence type="ECO:0000313" key="8">
    <source>
        <dbReference type="EMBL" id="PYE14396.1"/>
    </source>
</evidence>
<protein>
    <submittedName>
        <fullName evidence="6">ABC-type branched-subunit amino acid transport system substrate-binding protein</fullName>
    </submittedName>
    <submittedName>
        <fullName evidence="8">Substrate-binding family protein</fullName>
    </submittedName>
</protein>
<evidence type="ECO:0000313" key="9">
    <source>
        <dbReference type="EMBL" id="PYE24421.1"/>
    </source>
</evidence>
<evidence type="ECO:0000256" key="2">
    <source>
        <dbReference type="ARBA" id="ARBA00022692"/>
    </source>
</evidence>
<evidence type="ECO:0000259" key="5">
    <source>
        <dbReference type="Pfam" id="PF01094"/>
    </source>
</evidence>
<dbReference type="InterPro" id="IPR051010">
    <property type="entry name" value="BCAA_transport"/>
</dbReference>
<dbReference type="GO" id="GO:0016020">
    <property type="term" value="C:membrane"/>
    <property type="evidence" value="ECO:0007669"/>
    <property type="project" value="UniProtKB-SubCell"/>
</dbReference>
<keyword evidence="11" id="KW-1185">Reference proteome</keyword>
<dbReference type="EMBL" id="JACHVZ010000005">
    <property type="protein sequence ID" value="MBB2927415.1"/>
    <property type="molecule type" value="Genomic_DNA"/>
</dbReference>
<keyword evidence="3" id="KW-1133">Transmembrane helix</keyword>
<dbReference type="InterPro" id="IPR028082">
    <property type="entry name" value="Peripla_BP_I"/>
</dbReference>